<evidence type="ECO:0000256" key="5">
    <source>
        <dbReference type="ARBA" id="ARBA00022692"/>
    </source>
</evidence>
<dbReference type="PANTHER" id="PTHR31686:SF1">
    <property type="entry name" value="SULFITE EFFLUX PUMP SSU1"/>
    <property type="match status" value="1"/>
</dbReference>
<dbReference type="CDD" id="cd09320">
    <property type="entry name" value="TDT_like_2"/>
    <property type="match status" value="1"/>
</dbReference>
<keyword evidence="6 8" id="KW-1133">Transmembrane helix</keyword>
<organism evidence="9">
    <name type="scientific">metagenome</name>
    <dbReference type="NCBI Taxonomy" id="256318"/>
    <lineage>
        <taxon>unclassified sequences</taxon>
        <taxon>metagenomes</taxon>
    </lineage>
</organism>
<dbReference type="PANTHER" id="PTHR31686">
    <property type="match status" value="1"/>
</dbReference>
<evidence type="ECO:0000256" key="6">
    <source>
        <dbReference type="ARBA" id="ARBA00022989"/>
    </source>
</evidence>
<accession>A0A2P2CC07</accession>
<feature type="transmembrane region" description="Helical" evidence="8">
    <location>
        <begin position="326"/>
        <end position="346"/>
    </location>
</feature>
<evidence type="ECO:0000256" key="7">
    <source>
        <dbReference type="ARBA" id="ARBA00023136"/>
    </source>
</evidence>
<feature type="transmembrane region" description="Helical" evidence="8">
    <location>
        <begin position="267"/>
        <end position="288"/>
    </location>
</feature>
<dbReference type="InterPro" id="IPR038665">
    <property type="entry name" value="Voltage-dep_anion_channel_sf"/>
</dbReference>
<feature type="transmembrane region" description="Helical" evidence="8">
    <location>
        <begin position="93"/>
        <end position="110"/>
    </location>
</feature>
<keyword evidence="4" id="KW-1003">Cell membrane</keyword>
<sequence>MTTYALPTTTPTAFASVGPNWFAWVMGTGIVAVAGATLPFRVPGLAGFATGMWLLATAVLVLVGIATALHWILHPSIARSHLDDPVLGHFYGAPAMALMTVGAGALLTGVPVLGPQLAVAVSFALWVSGTAAGLVTAVLLPSRAFLARRVSPDSANGCWLMPVVPPMVSAATGPLLIPHLPTGQWQLTLQLVCSMMFGLSLIASLVVITMIWGRLVHHGVGPAAAVPTYWIVLGPLGQSITAAHHLGATASYVLPAPYGPAFEAMGLVYGVPVWGFAALWCALATTLTARAVRTGLPFSLTWWSFTFPLGTFVTGTSALAAVTGAVLLQVAAGLLYAVLLAAWSVVATRTARWLVTATV</sequence>
<gene>
    <name evidence="9" type="ORF">NOCA2610025</name>
</gene>
<feature type="transmembrane region" description="Helical" evidence="8">
    <location>
        <begin position="300"/>
        <end position="320"/>
    </location>
</feature>
<reference evidence="9" key="1">
    <citation type="submission" date="2015-08" db="EMBL/GenBank/DDBJ databases">
        <authorList>
            <person name="Babu N.S."/>
            <person name="Beckwith C.J."/>
            <person name="Beseler K.G."/>
            <person name="Brison A."/>
            <person name="Carone J.V."/>
            <person name="Caskin T.P."/>
            <person name="Diamond M."/>
            <person name="Durham M.E."/>
            <person name="Foxe J.M."/>
            <person name="Go M."/>
            <person name="Henderson B.A."/>
            <person name="Jones I.B."/>
            <person name="McGettigan J.A."/>
            <person name="Micheletti S.J."/>
            <person name="Nasrallah M.E."/>
            <person name="Ortiz D."/>
            <person name="Piller C.R."/>
            <person name="Privatt S.R."/>
            <person name="Schneider S.L."/>
            <person name="Sharp S."/>
            <person name="Smith T.C."/>
            <person name="Stanton J.D."/>
            <person name="Ullery H.E."/>
            <person name="Wilson R.J."/>
            <person name="Serrano M.G."/>
            <person name="Buck G."/>
            <person name="Lee V."/>
            <person name="Wang Y."/>
            <person name="Carvalho R."/>
            <person name="Voegtly L."/>
            <person name="Shi R."/>
            <person name="Duckworth R."/>
            <person name="Johnson A."/>
            <person name="Loviza R."/>
            <person name="Walstead R."/>
            <person name="Shah Z."/>
            <person name="Kiflezghi M."/>
            <person name="Wade K."/>
            <person name="Ball S.L."/>
            <person name="Bradley K.W."/>
            <person name="Asai D.J."/>
            <person name="Bowman C.A."/>
            <person name="Russell D.A."/>
            <person name="Pope W.H."/>
            <person name="Jacobs-Sera D."/>
            <person name="Hendrix R.W."/>
            <person name="Hatfull G.F."/>
        </authorList>
    </citation>
    <scope>NUCLEOTIDE SEQUENCE</scope>
</reference>
<keyword evidence="3" id="KW-0813">Transport</keyword>
<dbReference type="Pfam" id="PF03595">
    <property type="entry name" value="SLAC1"/>
    <property type="match status" value="1"/>
</dbReference>
<feature type="transmembrane region" description="Helical" evidence="8">
    <location>
        <begin position="21"/>
        <end position="40"/>
    </location>
</feature>
<comment type="subcellular location">
    <subcellularLocation>
        <location evidence="1">Cell membrane</location>
        <topology evidence="1">Multi-pass membrane protein</topology>
    </subcellularLocation>
</comment>
<name>A0A2P2CC07_9ZZZZ</name>
<evidence type="ECO:0000256" key="4">
    <source>
        <dbReference type="ARBA" id="ARBA00022475"/>
    </source>
</evidence>
<keyword evidence="7 8" id="KW-0472">Membrane</keyword>
<dbReference type="Gene3D" id="1.50.10.150">
    <property type="entry name" value="Voltage-dependent anion channel"/>
    <property type="match status" value="1"/>
</dbReference>
<dbReference type="AlphaFoldDB" id="A0A2P2CC07"/>
<dbReference type="InterPro" id="IPR004695">
    <property type="entry name" value="SLAC1/Mae1/Ssu1/TehA"/>
</dbReference>
<evidence type="ECO:0000256" key="3">
    <source>
        <dbReference type="ARBA" id="ARBA00022448"/>
    </source>
</evidence>
<evidence type="ECO:0000256" key="2">
    <source>
        <dbReference type="ARBA" id="ARBA00008566"/>
    </source>
</evidence>
<evidence type="ECO:0000256" key="1">
    <source>
        <dbReference type="ARBA" id="ARBA00004651"/>
    </source>
</evidence>
<comment type="similarity">
    <text evidence="2">Belongs to the tellurite-resistance/dicarboxylate transporter (TDT) family.</text>
</comment>
<evidence type="ECO:0000256" key="8">
    <source>
        <dbReference type="SAM" id="Phobius"/>
    </source>
</evidence>
<dbReference type="GO" id="GO:0005886">
    <property type="term" value="C:plasma membrane"/>
    <property type="evidence" value="ECO:0007669"/>
    <property type="project" value="UniProtKB-SubCell"/>
</dbReference>
<dbReference type="GO" id="GO:0055085">
    <property type="term" value="P:transmembrane transport"/>
    <property type="evidence" value="ECO:0007669"/>
    <property type="project" value="InterPro"/>
</dbReference>
<feature type="transmembrane region" description="Helical" evidence="8">
    <location>
        <begin position="117"/>
        <end position="139"/>
    </location>
</feature>
<feature type="transmembrane region" description="Helical" evidence="8">
    <location>
        <begin position="189"/>
        <end position="212"/>
    </location>
</feature>
<proteinExistence type="inferred from homology"/>
<keyword evidence="5 8" id="KW-0812">Transmembrane</keyword>
<feature type="transmembrane region" description="Helical" evidence="8">
    <location>
        <begin position="52"/>
        <end position="73"/>
    </location>
</feature>
<evidence type="ECO:0000313" key="9">
    <source>
        <dbReference type="EMBL" id="CUR59500.1"/>
    </source>
</evidence>
<protein>
    <submittedName>
        <fullName evidence="9">Putative transport protein</fullName>
    </submittedName>
</protein>
<dbReference type="EMBL" id="CZKA01000058">
    <property type="protein sequence ID" value="CUR59500.1"/>
    <property type="molecule type" value="Genomic_DNA"/>
</dbReference>
<dbReference type="InterPro" id="IPR051629">
    <property type="entry name" value="Sulfite_efflux_TDT"/>
</dbReference>